<accession>A0A0K2X2S8</accession>
<dbReference type="Proteomes" id="UP000038622">
    <property type="component" value="Unassembled WGS sequence"/>
</dbReference>
<gene>
    <name evidence="1" type="ORF">HAL011_07860</name>
</gene>
<proteinExistence type="predicted"/>
<reference evidence="2" key="1">
    <citation type="submission" date="2014-12" db="EMBL/GenBank/DDBJ databases">
        <authorList>
            <person name="Smet A."/>
        </authorList>
    </citation>
    <scope>NUCLEOTIDE SEQUENCE [LARGE SCALE GENOMIC DNA]</scope>
</reference>
<dbReference type="EMBL" id="CDML01000025">
    <property type="protein sequence ID" value="CRF41010.1"/>
    <property type="molecule type" value="Genomic_DNA"/>
</dbReference>
<name>A0A0K2X2S8_9HELI</name>
<sequence>MLRLAHLAIDALIRVLVATLTHGDTLAQFLGALCARG</sequence>
<organism evidence="1 2">
    <name type="scientific">Helicobacter ailurogastricus</name>
    <dbReference type="NCBI Taxonomy" id="1578720"/>
    <lineage>
        <taxon>Bacteria</taxon>
        <taxon>Pseudomonadati</taxon>
        <taxon>Campylobacterota</taxon>
        <taxon>Epsilonproteobacteria</taxon>
        <taxon>Campylobacterales</taxon>
        <taxon>Helicobacteraceae</taxon>
        <taxon>Helicobacter</taxon>
    </lineage>
</organism>
<evidence type="ECO:0000313" key="1">
    <source>
        <dbReference type="EMBL" id="CRF41010.1"/>
    </source>
</evidence>
<dbReference type="AlphaFoldDB" id="A0A0K2X2S8"/>
<protein>
    <submittedName>
        <fullName evidence="1">Uncharacterized protein</fullName>
    </submittedName>
</protein>
<evidence type="ECO:0000313" key="2">
    <source>
        <dbReference type="Proteomes" id="UP000038622"/>
    </source>
</evidence>
<keyword evidence="2" id="KW-1185">Reference proteome</keyword>